<dbReference type="PROSITE" id="PS01124">
    <property type="entry name" value="HTH_ARAC_FAMILY_2"/>
    <property type="match status" value="1"/>
</dbReference>
<dbReference type="RefSeq" id="WP_204817614.1">
    <property type="nucleotide sequence ID" value="NZ_JANHOF010000002.1"/>
</dbReference>
<sequence>MWIKKVDFMNIAPYVRYIQQNSGNEEYKVPQRIIYDHEIINVLEGTCVYWIEGKEYVLQAGDMLYMPPHTEHYCYVPAGENFHYYAVHFDWIYMGENLNFPEEVYTKWDYINLDHIPVQNDLLQRPIVEFAEVEIPYLTRLKEPLKYRQPFVDMLQCFELKTYGYHLAMRSNMLTVIRQLIAEIATNEGVWKDDFGRPHIVRVIQYMYKHYSDPIDIKDLAELVHLSPNYLRVQFKRATGKTILEFLNQLRIEKAKALLLERKYTVTEIGEMVGIKDIHYFSKLFKRMEGLSPKFYAHTLKTSAPT</sequence>
<keyword evidence="2" id="KW-0238">DNA-binding</keyword>
<dbReference type="Proteomes" id="UP001589818">
    <property type="component" value="Unassembled WGS sequence"/>
</dbReference>
<evidence type="ECO:0000259" key="4">
    <source>
        <dbReference type="PROSITE" id="PS01124"/>
    </source>
</evidence>
<dbReference type="Gene3D" id="1.10.10.60">
    <property type="entry name" value="Homeodomain-like"/>
    <property type="match status" value="2"/>
</dbReference>
<dbReference type="Pfam" id="PF12833">
    <property type="entry name" value="HTH_18"/>
    <property type="match status" value="1"/>
</dbReference>
<feature type="domain" description="HTH araC/xylS-type" evidence="4">
    <location>
        <begin position="201"/>
        <end position="299"/>
    </location>
</feature>
<dbReference type="InterPro" id="IPR009057">
    <property type="entry name" value="Homeodomain-like_sf"/>
</dbReference>
<keyword evidence="3" id="KW-0804">Transcription</keyword>
<gene>
    <name evidence="5" type="ORF">ACFFJ8_31170</name>
</gene>
<dbReference type="SUPFAM" id="SSF51215">
    <property type="entry name" value="Regulatory protein AraC"/>
    <property type="match status" value="1"/>
</dbReference>
<dbReference type="Pfam" id="PF02311">
    <property type="entry name" value="AraC_binding"/>
    <property type="match status" value="1"/>
</dbReference>
<dbReference type="InterPro" id="IPR018060">
    <property type="entry name" value="HTH_AraC"/>
</dbReference>
<proteinExistence type="predicted"/>
<comment type="caution">
    <text evidence="5">The sequence shown here is derived from an EMBL/GenBank/DDBJ whole genome shotgun (WGS) entry which is preliminary data.</text>
</comment>
<accession>A0ABV6JIT4</accession>
<evidence type="ECO:0000256" key="1">
    <source>
        <dbReference type="ARBA" id="ARBA00023015"/>
    </source>
</evidence>
<organism evidence="5 6">
    <name type="scientific">Paenibacillus mendelii</name>
    <dbReference type="NCBI Taxonomy" id="206163"/>
    <lineage>
        <taxon>Bacteria</taxon>
        <taxon>Bacillati</taxon>
        <taxon>Bacillota</taxon>
        <taxon>Bacilli</taxon>
        <taxon>Bacillales</taxon>
        <taxon>Paenibacillaceae</taxon>
        <taxon>Paenibacillus</taxon>
    </lineage>
</organism>
<evidence type="ECO:0000256" key="3">
    <source>
        <dbReference type="ARBA" id="ARBA00023163"/>
    </source>
</evidence>
<evidence type="ECO:0000256" key="2">
    <source>
        <dbReference type="ARBA" id="ARBA00023125"/>
    </source>
</evidence>
<dbReference type="InterPro" id="IPR037923">
    <property type="entry name" value="HTH-like"/>
</dbReference>
<protein>
    <submittedName>
        <fullName evidence="5">AraC family transcriptional regulator</fullName>
    </submittedName>
</protein>
<keyword evidence="1" id="KW-0805">Transcription regulation</keyword>
<dbReference type="SUPFAM" id="SSF46689">
    <property type="entry name" value="Homeodomain-like"/>
    <property type="match status" value="2"/>
</dbReference>
<dbReference type="InterPro" id="IPR014710">
    <property type="entry name" value="RmlC-like_jellyroll"/>
</dbReference>
<name>A0ABV6JIT4_9BACL</name>
<dbReference type="EMBL" id="JBHLVF010000047">
    <property type="protein sequence ID" value="MFC0395821.1"/>
    <property type="molecule type" value="Genomic_DNA"/>
</dbReference>
<dbReference type="InterPro" id="IPR018062">
    <property type="entry name" value="HTH_AraC-typ_CS"/>
</dbReference>
<reference evidence="5 6" key="1">
    <citation type="submission" date="2024-09" db="EMBL/GenBank/DDBJ databases">
        <authorList>
            <person name="Sun Q."/>
            <person name="Mori K."/>
        </authorList>
    </citation>
    <scope>NUCLEOTIDE SEQUENCE [LARGE SCALE GENOMIC DNA]</scope>
    <source>
        <strain evidence="5 6">CCM 4839</strain>
    </source>
</reference>
<keyword evidence="6" id="KW-1185">Reference proteome</keyword>
<dbReference type="InterPro" id="IPR003313">
    <property type="entry name" value="AraC-bd"/>
</dbReference>
<dbReference type="SMART" id="SM00342">
    <property type="entry name" value="HTH_ARAC"/>
    <property type="match status" value="1"/>
</dbReference>
<evidence type="ECO:0000313" key="5">
    <source>
        <dbReference type="EMBL" id="MFC0395821.1"/>
    </source>
</evidence>
<dbReference type="Gene3D" id="2.60.120.10">
    <property type="entry name" value="Jelly Rolls"/>
    <property type="match status" value="1"/>
</dbReference>
<dbReference type="PROSITE" id="PS00041">
    <property type="entry name" value="HTH_ARAC_FAMILY_1"/>
    <property type="match status" value="1"/>
</dbReference>
<dbReference type="PANTHER" id="PTHR43280">
    <property type="entry name" value="ARAC-FAMILY TRANSCRIPTIONAL REGULATOR"/>
    <property type="match status" value="1"/>
</dbReference>
<dbReference type="PANTHER" id="PTHR43280:SF28">
    <property type="entry name" value="HTH-TYPE TRANSCRIPTIONAL ACTIVATOR RHAS"/>
    <property type="match status" value="1"/>
</dbReference>
<evidence type="ECO:0000313" key="6">
    <source>
        <dbReference type="Proteomes" id="UP001589818"/>
    </source>
</evidence>